<dbReference type="PANTHER" id="PTHR43639">
    <property type="entry name" value="OXIDOREDUCTASE, SHORT-CHAIN DEHYDROGENASE/REDUCTASE FAMILY (AFU_ORTHOLOGUE AFUA_5G02870)"/>
    <property type="match status" value="1"/>
</dbReference>
<sequence length="251" mass="27535">MHNSNTDSKVVLITGAGKRVGATIARHCHRQGMRVAIHYRRSATEAEALAQELNQQQHDTAITLQAELQNTAAYPDLVKKVIEQWGKLDVLINNASSFYPTLFGEITEKSWDDLLGSNLKAPLFLSQAALPHLKKQKGCIINLVDIQAQRPLRKYPVYCVAKAGLVMLTKCLAKELGPSVRVNGVAPGIALWPDDETEFNPTLREKIVGRTALKRAGTPDDIADAVTFLIQHANYITGQIIAIDGGLSLDY</sequence>
<reference evidence="3 4" key="1">
    <citation type="submission" date="2017-03" db="EMBL/GenBank/DDBJ databases">
        <title>The genome sequence of Candidatus Rickettsiella viridis.</title>
        <authorList>
            <person name="Nikoh N."/>
            <person name="Tsuchida T."/>
            <person name="Yamaguchi K."/>
            <person name="Maeda T."/>
            <person name="Shigenobu S."/>
            <person name="Fukatsu T."/>
        </authorList>
    </citation>
    <scope>NUCLEOTIDE SEQUENCE [LARGE SCALE GENOMIC DNA]</scope>
    <source>
        <strain evidence="3 4">Ap-RA04</strain>
    </source>
</reference>
<dbReference type="GO" id="GO:0016491">
    <property type="term" value="F:oxidoreductase activity"/>
    <property type="evidence" value="ECO:0007669"/>
    <property type="project" value="UniProtKB-KW"/>
</dbReference>
<dbReference type="SUPFAM" id="SSF51735">
    <property type="entry name" value="NAD(P)-binding Rossmann-fold domains"/>
    <property type="match status" value="1"/>
</dbReference>
<dbReference type="PROSITE" id="PS00061">
    <property type="entry name" value="ADH_SHORT"/>
    <property type="match status" value="1"/>
</dbReference>
<dbReference type="PRINTS" id="PR00081">
    <property type="entry name" value="GDHRDH"/>
</dbReference>
<dbReference type="FunFam" id="3.40.50.720:FF:000084">
    <property type="entry name" value="Short-chain dehydrogenase reductase"/>
    <property type="match status" value="1"/>
</dbReference>
<dbReference type="EMBL" id="AP018005">
    <property type="protein sequence ID" value="BBB15102.1"/>
    <property type="molecule type" value="Genomic_DNA"/>
</dbReference>
<dbReference type="Gene3D" id="3.40.50.720">
    <property type="entry name" value="NAD(P)-binding Rossmann-like Domain"/>
    <property type="match status" value="1"/>
</dbReference>
<dbReference type="NCBIfam" id="NF006598">
    <property type="entry name" value="PRK09135.1"/>
    <property type="match status" value="1"/>
</dbReference>
<accession>A0A2Z5V3S8</accession>
<evidence type="ECO:0000256" key="2">
    <source>
        <dbReference type="ARBA" id="ARBA00023002"/>
    </source>
</evidence>
<keyword evidence="2" id="KW-0560">Oxidoreductase</keyword>
<name>A0A2Z5V3S8_9COXI</name>
<dbReference type="RefSeq" id="WP_126322590.1">
    <property type="nucleotide sequence ID" value="NZ_AP018005.1"/>
</dbReference>
<organism evidence="3 4">
    <name type="scientific">Candidatus Rickettsiella viridis</name>
    <dbReference type="NCBI Taxonomy" id="676208"/>
    <lineage>
        <taxon>Bacteria</taxon>
        <taxon>Pseudomonadati</taxon>
        <taxon>Pseudomonadota</taxon>
        <taxon>Gammaproteobacteria</taxon>
        <taxon>Legionellales</taxon>
        <taxon>Coxiellaceae</taxon>
        <taxon>Rickettsiella</taxon>
    </lineage>
</organism>
<dbReference type="PANTHER" id="PTHR43639:SF1">
    <property type="entry name" value="SHORT-CHAIN DEHYDROGENASE_REDUCTASE FAMILY PROTEIN"/>
    <property type="match status" value="1"/>
</dbReference>
<dbReference type="KEGG" id="rvi:RVIR1_06010"/>
<dbReference type="Pfam" id="PF13561">
    <property type="entry name" value="adh_short_C2"/>
    <property type="match status" value="1"/>
</dbReference>
<dbReference type="Proteomes" id="UP000282483">
    <property type="component" value="Chromosome"/>
</dbReference>
<dbReference type="PRINTS" id="PR00080">
    <property type="entry name" value="SDRFAMILY"/>
</dbReference>
<dbReference type="InterPro" id="IPR020904">
    <property type="entry name" value="Sc_DH/Rdtase_CS"/>
</dbReference>
<evidence type="ECO:0000313" key="3">
    <source>
        <dbReference type="EMBL" id="BBB15102.1"/>
    </source>
</evidence>
<proteinExistence type="inferred from homology"/>
<dbReference type="InterPro" id="IPR036291">
    <property type="entry name" value="NAD(P)-bd_dom_sf"/>
</dbReference>
<evidence type="ECO:0000313" key="4">
    <source>
        <dbReference type="Proteomes" id="UP000282483"/>
    </source>
</evidence>
<evidence type="ECO:0000256" key="1">
    <source>
        <dbReference type="ARBA" id="ARBA00006484"/>
    </source>
</evidence>
<comment type="similarity">
    <text evidence="1">Belongs to the short-chain dehydrogenases/reductases (SDR) family.</text>
</comment>
<dbReference type="AlphaFoldDB" id="A0A2Z5V3S8"/>
<dbReference type="OrthoDB" id="9793499at2"/>
<protein>
    <submittedName>
        <fullName evidence="3">Short-chain dehydrogenase/reductase SDR</fullName>
    </submittedName>
</protein>
<gene>
    <name evidence="3" type="ORF">RVIR1_06010</name>
</gene>
<dbReference type="InterPro" id="IPR002347">
    <property type="entry name" value="SDR_fam"/>
</dbReference>
<keyword evidence="4" id="KW-1185">Reference proteome</keyword>